<reference evidence="2" key="1">
    <citation type="journal article" date="2020" name="Nature">
        <title>Giant virus diversity and host interactions through global metagenomics.</title>
        <authorList>
            <person name="Schulz F."/>
            <person name="Roux S."/>
            <person name="Paez-Espino D."/>
            <person name="Jungbluth S."/>
            <person name="Walsh D.A."/>
            <person name="Denef V.J."/>
            <person name="McMahon K.D."/>
            <person name="Konstantinidis K.T."/>
            <person name="Eloe-Fadrosh E.A."/>
            <person name="Kyrpides N.C."/>
            <person name="Woyke T."/>
        </authorList>
    </citation>
    <scope>NUCLEOTIDE SEQUENCE</scope>
    <source>
        <strain evidence="2">GVMAG-M-3300020187-37</strain>
    </source>
</reference>
<evidence type="ECO:0008006" key="3">
    <source>
        <dbReference type="Google" id="ProtNLM"/>
    </source>
</evidence>
<protein>
    <recommendedName>
        <fullName evidence="3">Calcineurin-like phosphoesterase domain-containing protein</fullName>
    </recommendedName>
</protein>
<dbReference type="EMBL" id="MN739351">
    <property type="protein sequence ID" value="QHS99889.1"/>
    <property type="molecule type" value="Genomic_DNA"/>
</dbReference>
<dbReference type="Gene3D" id="3.60.21.10">
    <property type="match status" value="1"/>
</dbReference>
<feature type="region of interest" description="Disordered" evidence="1">
    <location>
        <begin position="57"/>
        <end position="91"/>
    </location>
</feature>
<dbReference type="SUPFAM" id="SSF56300">
    <property type="entry name" value="Metallo-dependent phosphatases"/>
    <property type="match status" value="1"/>
</dbReference>
<evidence type="ECO:0000313" key="2">
    <source>
        <dbReference type="EMBL" id="QHS99889.1"/>
    </source>
</evidence>
<accession>A0A6C0C7V6</accession>
<evidence type="ECO:0000256" key="1">
    <source>
        <dbReference type="SAM" id="MobiDB-lite"/>
    </source>
</evidence>
<dbReference type="AlphaFoldDB" id="A0A6C0C7V6"/>
<feature type="compositionally biased region" description="Basic and acidic residues" evidence="1">
    <location>
        <begin position="57"/>
        <end position="81"/>
    </location>
</feature>
<name>A0A6C0C7V6_9ZZZZ</name>
<sequence length="428" mass="48760">MNVEENFIAFGCWNNGYCGDKVSNGLSMVMDALLNEDKNTNKIIVLGDNYYPGSIELKGKDKSKSKSEKSKVSKSEKGKVGKKDKKSKKGDVKIKKLNRRNLMKGFDCLAQASDSLDAEVYLLTGNHETDKLLDDIDVEYTPENIEQNSYDCLSLELQKEIVVDNAKFNLIGWEPTGFKSDSSEQLSEEGYFDIKHTDSMMYIYLDTNIYEDEANVCGLDQDILRRNVQRKIIIELIKHPGKSVTFFGHVPLFTCRLKKGENIGSLCNNSELIFKDIFNHSKISKLLLNTKYVYYICADTHYYQQSMITLTNGLVLTQYIVGTGGADLDVHSENIGICLPTSIVKKGKRLPIPNTHISESYIIQNEDTFGYLKCEVFDGQLNTMFVNVDYYSRLPKKIKGSKRLKIKKTFKKNKSKKYKKSKNKKINK</sequence>
<organism evidence="2">
    <name type="scientific">viral metagenome</name>
    <dbReference type="NCBI Taxonomy" id="1070528"/>
    <lineage>
        <taxon>unclassified sequences</taxon>
        <taxon>metagenomes</taxon>
        <taxon>organismal metagenomes</taxon>
    </lineage>
</organism>
<dbReference type="InterPro" id="IPR029052">
    <property type="entry name" value="Metallo-depent_PP-like"/>
</dbReference>
<proteinExistence type="predicted"/>